<accession>A0A896SUF2</accession>
<dbReference type="HAMAP" id="MF_01369_B">
    <property type="entry name" value="Ribosomal_uL23_B"/>
    <property type="match status" value="1"/>
</dbReference>
<keyword evidence="4 6" id="KW-0689">Ribosomal protein</keyword>
<proteinExistence type="inferred from homology"/>
<dbReference type="GeneID" id="67279515"/>
<keyword evidence="8" id="KW-0150">Chloroplast</keyword>
<dbReference type="Pfam" id="PF00276">
    <property type="entry name" value="Ribosomal_L23"/>
    <property type="match status" value="1"/>
</dbReference>
<dbReference type="GO" id="GO:0005840">
    <property type="term" value="C:ribosome"/>
    <property type="evidence" value="ECO:0007669"/>
    <property type="project" value="UniProtKB-KW"/>
</dbReference>
<dbReference type="PANTHER" id="PTHR11620">
    <property type="entry name" value="60S RIBOSOMAL PROTEIN L23A"/>
    <property type="match status" value="1"/>
</dbReference>
<dbReference type="Gene3D" id="3.30.70.330">
    <property type="match status" value="1"/>
</dbReference>
<dbReference type="InterPro" id="IPR012678">
    <property type="entry name" value="Ribosomal_uL23/eL15/eS24_sf"/>
</dbReference>
<dbReference type="AlphaFoldDB" id="A0A896SUF2"/>
<evidence type="ECO:0000256" key="1">
    <source>
        <dbReference type="ARBA" id="ARBA00006700"/>
    </source>
</evidence>
<organism evidence="8">
    <name type="scientific">Chondria tumulosa</name>
    <dbReference type="NCBI Taxonomy" id="2740715"/>
    <lineage>
        <taxon>Eukaryota</taxon>
        <taxon>Rhodophyta</taxon>
        <taxon>Florideophyceae</taxon>
        <taxon>Rhodymeniophycidae</taxon>
        <taxon>Ceramiales</taxon>
        <taxon>Rhodomelaceae</taxon>
        <taxon>Chondrieae</taxon>
        <taxon>Chondria</taxon>
    </lineage>
</organism>
<evidence type="ECO:0000256" key="2">
    <source>
        <dbReference type="ARBA" id="ARBA00022730"/>
    </source>
</evidence>
<dbReference type="EMBL" id="MW309501">
    <property type="protein sequence ID" value="QSD57144.1"/>
    <property type="molecule type" value="Genomic_DNA"/>
</dbReference>
<evidence type="ECO:0000256" key="3">
    <source>
        <dbReference type="ARBA" id="ARBA00022884"/>
    </source>
</evidence>
<dbReference type="GO" id="GO:1990904">
    <property type="term" value="C:ribonucleoprotein complex"/>
    <property type="evidence" value="ECO:0007669"/>
    <property type="project" value="UniProtKB-KW"/>
</dbReference>
<protein>
    <recommendedName>
        <fullName evidence="6">Large ribosomal subunit protein uL23c</fullName>
    </recommendedName>
</protein>
<dbReference type="SUPFAM" id="SSF54189">
    <property type="entry name" value="Ribosomal proteins S24e, L23 and L15e"/>
    <property type="match status" value="1"/>
</dbReference>
<dbReference type="InterPro" id="IPR012677">
    <property type="entry name" value="Nucleotide-bd_a/b_plait_sf"/>
</dbReference>
<dbReference type="InterPro" id="IPR001014">
    <property type="entry name" value="Ribosomal_uL23_CS"/>
</dbReference>
<comment type="subcellular location">
    <subcellularLocation>
        <location evidence="6">Plastid</location>
        <location evidence="6">Chloroplast</location>
    </subcellularLocation>
</comment>
<geneLocation type="chloroplast" evidence="8"/>
<evidence type="ECO:0000256" key="5">
    <source>
        <dbReference type="ARBA" id="ARBA00023274"/>
    </source>
</evidence>
<dbReference type="GO" id="GO:0006412">
    <property type="term" value="P:translation"/>
    <property type="evidence" value="ECO:0007669"/>
    <property type="project" value="UniProtKB-UniRule"/>
</dbReference>
<gene>
    <name evidence="6 8" type="primary">rpl23</name>
</gene>
<keyword evidence="8" id="KW-0934">Plastid</keyword>
<evidence type="ECO:0000256" key="4">
    <source>
        <dbReference type="ARBA" id="ARBA00022980"/>
    </source>
</evidence>
<dbReference type="InterPro" id="IPR013025">
    <property type="entry name" value="Ribosomal_uL23-like"/>
</dbReference>
<dbReference type="GO" id="GO:0009507">
    <property type="term" value="C:chloroplast"/>
    <property type="evidence" value="ECO:0007669"/>
    <property type="project" value="UniProtKB-SubCell"/>
</dbReference>
<dbReference type="NCBIfam" id="NF004363">
    <property type="entry name" value="PRK05738.2-4"/>
    <property type="match status" value="1"/>
</dbReference>
<dbReference type="PROSITE" id="PS00050">
    <property type="entry name" value="RIBOSOMAL_L23"/>
    <property type="match status" value="1"/>
</dbReference>
<comment type="function">
    <text evidence="6">Binds to 23S rRNA.</text>
</comment>
<keyword evidence="3 6" id="KW-0694">RNA-binding</keyword>
<comment type="subunit">
    <text evidence="6">Part of the 50S ribosomal subunit.</text>
</comment>
<name>A0A896SUF2_9FLOR</name>
<sequence length="101" mass="12009">MISEKKIRNKRNIIEYPIITDKTTKNIENNIYYFKVKISSKKHEIKKAIENIFNVKVTKINTIIFSTKTKNIGKFKKQIKEYKKAIVKLQDSDKINLFENT</sequence>
<dbReference type="RefSeq" id="YP_010171003.1">
    <property type="nucleotide sequence ID" value="NC_057618.1"/>
</dbReference>
<reference evidence="8" key="1">
    <citation type="submission" date="2020-11" db="EMBL/GenBank/DDBJ databases">
        <authorList>
            <person name="Paiano M.O."/>
        </authorList>
    </citation>
    <scope>NUCLEOTIDE SEQUENCE</scope>
</reference>
<evidence type="ECO:0000256" key="6">
    <source>
        <dbReference type="HAMAP-Rule" id="MF_01369"/>
    </source>
</evidence>
<keyword evidence="2 6" id="KW-0699">rRNA-binding</keyword>
<dbReference type="GO" id="GO:0019843">
    <property type="term" value="F:rRNA binding"/>
    <property type="evidence" value="ECO:0007669"/>
    <property type="project" value="UniProtKB-UniRule"/>
</dbReference>
<comment type="similarity">
    <text evidence="1 6 7">Belongs to the universal ribosomal protein uL23 family.</text>
</comment>
<evidence type="ECO:0000256" key="7">
    <source>
        <dbReference type="RuleBase" id="RU003934"/>
    </source>
</evidence>
<evidence type="ECO:0000313" key="8">
    <source>
        <dbReference type="EMBL" id="QSD57144.1"/>
    </source>
</evidence>
<keyword evidence="5 6" id="KW-0687">Ribonucleoprotein</keyword>
<dbReference type="GO" id="GO:0003735">
    <property type="term" value="F:structural constituent of ribosome"/>
    <property type="evidence" value="ECO:0007669"/>
    <property type="project" value="InterPro"/>
</dbReference>